<evidence type="ECO:0000256" key="1">
    <source>
        <dbReference type="SAM" id="Coils"/>
    </source>
</evidence>
<dbReference type="Proteomes" id="UP001596415">
    <property type="component" value="Unassembled WGS sequence"/>
</dbReference>
<organism evidence="4 5">
    <name type="scientific">Jejudonia soesokkakensis</name>
    <dbReference type="NCBI Taxonomy" id="1323432"/>
    <lineage>
        <taxon>Bacteria</taxon>
        <taxon>Pseudomonadati</taxon>
        <taxon>Bacteroidota</taxon>
        <taxon>Flavobacteriia</taxon>
        <taxon>Flavobacteriales</taxon>
        <taxon>Flavobacteriaceae</taxon>
        <taxon>Jejudonia</taxon>
    </lineage>
</organism>
<keyword evidence="1" id="KW-0175">Coiled coil</keyword>
<dbReference type="RefSeq" id="WP_380216906.1">
    <property type="nucleotide sequence ID" value="NZ_JBHTBN010000002.1"/>
</dbReference>
<accession>A0ABW2MSI7</accession>
<evidence type="ECO:0000256" key="2">
    <source>
        <dbReference type="SAM" id="Phobius"/>
    </source>
</evidence>
<keyword evidence="5" id="KW-1185">Reference proteome</keyword>
<dbReference type="SUPFAM" id="SSF58100">
    <property type="entry name" value="Bacterial hemolysins"/>
    <property type="match status" value="1"/>
</dbReference>
<evidence type="ECO:0000313" key="4">
    <source>
        <dbReference type="EMBL" id="MFC7357057.1"/>
    </source>
</evidence>
<feature type="transmembrane region" description="Helical" evidence="2">
    <location>
        <begin position="128"/>
        <end position="145"/>
    </location>
</feature>
<sequence>MTKKLAAFLPLFVLTVSIYAQDSIPSSSINTLEKQFNEVVDGSNNYQDYKVIKKFQINKLRENIMDSVSSLEARVDSAQIKIDTQQATISSLENNLAKVNEDLALSQKKENGIEIFGIITEKSTYNTIMWSIIGILLIGLGFFIYKFKNSHAVTKNAELKLAETEIEFEAHRQKKLEEQQQLRRKLQDEINKNRKG</sequence>
<keyword evidence="2" id="KW-1133">Transmembrane helix</keyword>
<feature type="signal peptide" evidence="3">
    <location>
        <begin position="1"/>
        <end position="20"/>
    </location>
</feature>
<feature type="chain" id="PRO_5045693252" description="tRNA (Guanine-N1)-methyltransferase" evidence="3">
    <location>
        <begin position="21"/>
        <end position="196"/>
    </location>
</feature>
<dbReference type="EMBL" id="JBHTBN010000002">
    <property type="protein sequence ID" value="MFC7357057.1"/>
    <property type="molecule type" value="Genomic_DNA"/>
</dbReference>
<protein>
    <recommendedName>
        <fullName evidence="6">tRNA (Guanine-N1)-methyltransferase</fullName>
    </recommendedName>
</protein>
<evidence type="ECO:0008006" key="6">
    <source>
        <dbReference type="Google" id="ProtNLM"/>
    </source>
</evidence>
<comment type="caution">
    <text evidence="4">The sequence shown here is derived from an EMBL/GenBank/DDBJ whole genome shotgun (WGS) entry which is preliminary data.</text>
</comment>
<feature type="coiled-coil region" evidence="1">
    <location>
        <begin position="68"/>
        <end position="109"/>
    </location>
</feature>
<evidence type="ECO:0000313" key="5">
    <source>
        <dbReference type="Proteomes" id="UP001596415"/>
    </source>
</evidence>
<keyword evidence="3" id="KW-0732">Signal</keyword>
<name>A0ABW2MSI7_9FLAO</name>
<reference evidence="5" key="1">
    <citation type="journal article" date="2019" name="Int. J. Syst. Evol. Microbiol.">
        <title>The Global Catalogue of Microorganisms (GCM) 10K type strain sequencing project: providing services to taxonomists for standard genome sequencing and annotation.</title>
        <authorList>
            <consortium name="The Broad Institute Genomics Platform"/>
            <consortium name="The Broad Institute Genome Sequencing Center for Infectious Disease"/>
            <person name="Wu L."/>
            <person name="Ma J."/>
        </authorList>
    </citation>
    <scope>NUCLEOTIDE SEQUENCE [LARGE SCALE GENOMIC DNA]</scope>
    <source>
        <strain evidence="5">CGMCC 1.16306</strain>
    </source>
</reference>
<feature type="coiled-coil region" evidence="1">
    <location>
        <begin position="154"/>
        <end position="196"/>
    </location>
</feature>
<keyword evidence="2" id="KW-0812">Transmembrane</keyword>
<evidence type="ECO:0000256" key="3">
    <source>
        <dbReference type="SAM" id="SignalP"/>
    </source>
</evidence>
<keyword evidence="2" id="KW-0472">Membrane</keyword>
<proteinExistence type="predicted"/>
<gene>
    <name evidence="4" type="ORF">ACFQO1_05120</name>
</gene>